<keyword evidence="3" id="KW-1185">Reference proteome</keyword>
<organism evidence="2 3">
    <name type="scientific">Roseibacillus persicicus</name>
    <dbReference type="NCBI Taxonomy" id="454148"/>
    <lineage>
        <taxon>Bacteria</taxon>
        <taxon>Pseudomonadati</taxon>
        <taxon>Verrucomicrobiota</taxon>
        <taxon>Verrucomicrobiia</taxon>
        <taxon>Verrucomicrobiales</taxon>
        <taxon>Verrucomicrobiaceae</taxon>
        <taxon>Roseibacillus</taxon>
    </lineage>
</organism>
<dbReference type="Gene3D" id="3.30.870.10">
    <property type="entry name" value="Endonuclease Chain A"/>
    <property type="match status" value="1"/>
</dbReference>
<accession>A0A918TIE2</accession>
<feature type="domain" description="PLD phosphodiesterase" evidence="1">
    <location>
        <begin position="93"/>
        <end position="120"/>
    </location>
</feature>
<dbReference type="CDD" id="cd00138">
    <property type="entry name" value="PLDc_SF"/>
    <property type="match status" value="1"/>
</dbReference>
<protein>
    <recommendedName>
        <fullName evidence="1">PLD phosphodiesterase domain-containing protein</fullName>
    </recommendedName>
</protein>
<sequence length="173" mass="19636">MTELLLNDQIYHRVIEGLVPDTQRYLWIVTADLKDLHVKKGRRYVPFLAVLSDLIEAGVAVRLFHAKEPGPRFRKDFDRYSALLESELFERILCPRIHTKAIVIDGKTALITSANLTGAGMGAKGPTRRNFEAGILTDEKEHLRPLIEWIDELYLGEPCLKCGRRDVCPDPIA</sequence>
<dbReference type="GO" id="GO:0006793">
    <property type="term" value="P:phosphorus metabolic process"/>
    <property type="evidence" value="ECO:0007669"/>
    <property type="project" value="UniProtKB-ARBA"/>
</dbReference>
<reference evidence="2" key="2">
    <citation type="submission" date="2020-09" db="EMBL/GenBank/DDBJ databases">
        <authorList>
            <person name="Sun Q."/>
            <person name="Kim S."/>
        </authorList>
    </citation>
    <scope>NUCLEOTIDE SEQUENCE</scope>
    <source>
        <strain evidence="2">KCTC 12988</strain>
    </source>
</reference>
<evidence type="ECO:0000313" key="2">
    <source>
        <dbReference type="EMBL" id="GHC47520.1"/>
    </source>
</evidence>
<evidence type="ECO:0000259" key="1">
    <source>
        <dbReference type="PROSITE" id="PS50035"/>
    </source>
</evidence>
<evidence type="ECO:0000313" key="3">
    <source>
        <dbReference type="Proteomes" id="UP000644507"/>
    </source>
</evidence>
<dbReference type="SMART" id="SM00155">
    <property type="entry name" value="PLDc"/>
    <property type="match status" value="1"/>
</dbReference>
<dbReference type="SUPFAM" id="SSF56024">
    <property type="entry name" value="Phospholipase D/nuclease"/>
    <property type="match status" value="1"/>
</dbReference>
<dbReference type="EMBL" id="BMXI01000004">
    <property type="protein sequence ID" value="GHC47520.1"/>
    <property type="molecule type" value="Genomic_DNA"/>
</dbReference>
<dbReference type="Pfam" id="PF13091">
    <property type="entry name" value="PLDc_2"/>
    <property type="match status" value="1"/>
</dbReference>
<dbReference type="InterPro" id="IPR001736">
    <property type="entry name" value="PLipase_D/transphosphatidylase"/>
</dbReference>
<dbReference type="InterPro" id="IPR025202">
    <property type="entry name" value="PLD-like_dom"/>
</dbReference>
<dbReference type="PROSITE" id="PS50035">
    <property type="entry name" value="PLD"/>
    <property type="match status" value="1"/>
</dbReference>
<comment type="caution">
    <text evidence="2">The sequence shown here is derived from an EMBL/GenBank/DDBJ whole genome shotgun (WGS) entry which is preliminary data.</text>
</comment>
<dbReference type="GO" id="GO:0003824">
    <property type="term" value="F:catalytic activity"/>
    <property type="evidence" value="ECO:0007669"/>
    <property type="project" value="InterPro"/>
</dbReference>
<dbReference type="Proteomes" id="UP000644507">
    <property type="component" value="Unassembled WGS sequence"/>
</dbReference>
<dbReference type="AlphaFoldDB" id="A0A918TIE2"/>
<dbReference type="RefSeq" id="WP_189568209.1">
    <property type="nucleotide sequence ID" value="NZ_BMXI01000004.1"/>
</dbReference>
<proteinExistence type="predicted"/>
<name>A0A918TIE2_9BACT</name>
<reference evidence="2" key="1">
    <citation type="journal article" date="2014" name="Int. J. Syst. Evol. Microbiol.">
        <title>Complete genome sequence of Corynebacterium casei LMG S-19264T (=DSM 44701T), isolated from a smear-ripened cheese.</title>
        <authorList>
            <consortium name="US DOE Joint Genome Institute (JGI-PGF)"/>
            <person name="Walter F."/>
            <person name="Albersmeier A."/>
            <person name="Kalinowski J."/>
            <person name="Ruckert C."/>
        </authorList>
    </citation>
    <scope>NUCLEOTIDE SEQUENCE</scope>
    <source>
        <strain evidence="2">KCTC 12988</strain>
    </source>
</reference>
<gene>
    <name evidence="2" type="ORF">GCM10007100_11550</name>
</gene>